<dbReference type="EMBL" id="JACVVK020000053">
    <property type="protein sequence ID" value="KAK7498041.1"/>
    <property type="molecule type" value="Genomic_DNA"/>
</dbReference>
<comment type="similarity">
    <text evidence="2 11">Belongs to the sodium:solute symporter (SSF) (TC 2.A.21) family.</text>
</comment>
<dbReference type="PROSITE" id="PS50283">
    <property type="entry name" value="NA_SOLUT_SYMP_3"/>
    <property type="match status" value="1"/>
</dbReference>
<evidence type="ECO:0000256" key="12">
    <source>
        <dbReference type="SAM" id="Phobius"/>
    </source>
</evidence>
<dbReference type="GO" id="GO:0022857">
    <property type="term" value="F:transmembrane transporter activity"/>
    <property type="evidence" value="ECO:0007669"/>
    <property type="project" value="UniProtKB-ARBA"/>
</dbReference>
<keyword evidence="8" id="KW-0406">Ion transport</keyword>
<dbReference type="GO" id="GO:0006814">
    <property type="term" value="P:sodium ion transport"/>
    <property type="evidence" value="ECO:0007669"/>
    <property type="project" value="UniProtKB-KW"/>
</dbReference>
<reference evidence="13 14" key="1">
    <citation type="journal article" date="2023" name="Sci. Data">
        <title>Genome assembly of the Korean intertidal mud-creeper Batillaria attramentaria.</title>
        <authorList>
            <person name="Patra A.K."/>
            <person name="Ho P.T."/>
            <person name="Jun S."/>
            <person name="Lee S.J."/>
            <person name="Kim Y."/>
            <person name="Won Y.J."/>
        </authorList>
    </citation>
    <scope>NUCLEOTIDE SEQUENCE [LARGE SCALE GENOMIC DNA]</scope>
    <source>
        <strain evidence="13">Wonlab-2016</strain>
    </source>
</reference>
<feature type="transmembrane region" description="Helical" evidence="12">
    <location>
        <begin position="191"/>
        <end position="216"/>
    </location>
</feature>
<evidence type="ECO:0000256" key="7">
    <source>
        <dbReference type="ARBA" id="ARBA00023053"/>
    </source>
</evidence>
<dbReference type="Pfam" id="PF00474">
    <property type="entry name" value="SSF"/>
    <property type="match status" value="1"/>
</dbReference>
<comment type="subcellular location">
    <subcellularLocation>
        <location evidence="1">Cell membrane</location>
        <topology evidence="1">Multi-pass membrane protein</topology>
    </subcellularLocation>
</comment>
<protein>
    <recommendedName>
        <fullName evidence="15">Sodium-dependent multivitamin transporter</fullName>
    </recommendedName>
</protein>
<dbReference type="InterPro" id="IPR051163">
    <property type="entry name" value="Sodium:Solute_Symporter_SSF"/>
</dbReference>
<feature type="transmembrane region" description="Helical" evidence="12">
    <location>
        <begin position="439"/>
        <end position="461"/>
    </location>
</feature>
<feature type="transmembrane region" description="Helical" evidence="12">
    <location>
        <begin position="86"/>
        <end position="108"/>
    </location>
</feature>
<feature type="transmembrane region" description="Helical" evidence="12">
    <location>
        <begin position="378"/>
        <end position="401"/>
    </location>
</feature>
<dbReference type="PANTHER" id="PTHR42985">
    <property type="entry name" value="SODIUM-COUPLED MONOCARBOXYLATE TRANSPORTER"/>
    <property type="match status" value="1"/>
</dbReference>
<feature type="transmembrane region" description="Helical" evidence="12">
    <location>
        <begin position="54"/>
        <end position="74"/>
    </location>
</feature>
<proteinExistence type="inferred from homology"/>
<dbReference type="Gene3D" id="1.20.1730.10">
    <property type="entry name" value="Sodium/glucose cotransporter"/>
    <property type="match status" value="1"/>
</dbReference>
<dbReference type="CDD" id="cd11492">
    <property type="entry name" value="SLC5sbd_NIS-SMVT"/>
    <property type="match status" value="1"/>
</dbReference>
<dbReference type="AlphaFoldDB" id="A0ABD0LEZ0"/>
<evidence type="ECO:0000256" key="9">
    <source>
        <dbReference type="ARBA" id="ARBA00023136"/>
    </source>
</evidence>
<dbReference type="InterPro" id="IPR038377">
    <property type="entry name" value="Na/Glc_symporter_sf"/>
</dbReference>
<keyword evidence="7" id="KW-0915">Sodium</keyword>
<keyword evidence="9 12" id="KW-0472">Membrane</keyword>
<evidence type="ECO:0000256" key="6">
    <source>
        <dbReference type="ARBA" id="ARBA00022989"/>
    </source>
</evidence>
<feature type="transmembrane region" description="Helical" evidence="12">
    <location>
        <begin position="129"/>
        <end position="156"/>
    </location>
</feature>
<evidence type="ECO:0000256" key="1">
    <source>
        <dbReference type="ARBA" id="ARBA00004651"/>
    </source>
</evidence>
<evidence type="ECO:0000256" key="3">
    <source>
        <dbReference type="ARBA" id="ARBA00022448"/>
    </source>
</evidence>
<name>A0ABD0LEZ0_9CAEN</name>
<keyword evidence="14" id="KW-1185">Reference proteome</keyword>
<dbReference type="InterPro" id="IPR001734">
    <property type="entry name" value="Na/solute_symporter"/>
</dbReference>
<evidence type="ECO:0000313" key="14">
    <source>
        <dbReference type="Proteomes" id="UP001519460"/>
    </source>
</evidence>
<keyword evidence="4" id="KW-1003">Cell membrane</keyword>
<dbReference type="NCBIfam" id="TIGR00813">
    <property type="entry name" value="sss"/>
    <property type="match status" value="1"/>
</dbReference>
<dbReference type="PANTHER" id="PTHR42985:SF2">
    <property type="entry name" value="SODIUM-DEPENDENT MULTIVITAMIN TRANSPORTER"/>
    <property type="match status" value="1"/>
</dbReference>
<organism evidence="13 14">
    <name type="scientific">Batillaria attramentaria</name>
    <dbReference type="NCBI Taxonomy" id="370345"/>
    <lineage>
        <taxon>Eukaryota</taxon>
        <taxon>Metazoa</taxon>
        <taxon>Spiralia</taxon>
        <taxon>Lophotrochozoa</taxon>
        <taxon>Mollusca</taxon>
        <taxon>Gastropoda</taxon>
        <taxon>Caenogastropoda</taxon>
        <taxon>Sorbeoconcha</taxon>
        <taxon>Cerithioidea</taxon>
        <taxon>Batillariidae</taxon>
        <taxon>Batillaria</taxon>
    </lineage>
</organism>
<evidence type="ECO:0000256" key="10">
    <source>
        <dbReference type="ARBA" id="ARBA00023201"/>
    </source>
</evidence>
<keyword evidence="6 12" id="KW-1133">Transmembrane helix</keyword>
<comment type="caution">
    <text evidence="13">The sequence shown here is derived from an EMBL/GenBank/DDBJ whole genome shotgun (WGS) entry which is preliminary data.</text>
</comment>
<keyword evidence="10" id="KW-0739">Sodium transport</keyword>
<feature type="transmembrane region" description="Helical" evidence="12">
    <location>
        <begin position="408"/>
        <end position="433"/>
    </location>
</feature>
<evidence type="ECO:0000256" key="5">
    <source>
        <dbReference type="ARBA" id="ARBA00022692"/>
    </source>
</evidence>
<evidence type="ECO:0000313" key="13">
    <source>
        <dbReference type="EMBL" id="KAK7498041.1"/>
    </source>
</evidence>
<feature type="transmembrane region" description="Helical" evidence="12">
    <location>
        <begin position="334"/>
        <end position="358"/>
    </location>
</feature>
<keyword evidence="3" id="KW-0813">Transport</keyword>
<feature type="transmembrane region" description="Helical" evidence="12">
    <location>
        <begin position="279"/>
        <end position="304"/>
    </location>
</feature>
<dbReference type="GO" id="GO:0005886">
    <property type="term" value="C:plasma membrane"/>
    <property type="evidence" value="ECO:0007669"/>
    <property type="project" value="UniProtKB-SubCell"/>
</dbReference>
<feature type="transmembrane region" description="Helical" evidence="12">
    <location>
        <begin position="162"/>
        <end position="184"/>
    </location>
</feature>
<gene>
    <name evidence="13" type="ORF">BaRGS_00010629</name>
</gene>
<evidence type="ECO:0000256" key="11">
    <source>
        <dbReference type="RuleBase" id="RU362091"/>
    </source>
</evidence>
<dbReference type="Proteomes" id="UP001519460">
    <property type="component" value="Unassembled WGS sequence"/>
</dbReference>
<evidence type="ECO:0000256" key="8">
    <source>
        <dbReference type="ARBA" id="ARBA00023065"/>
    </source>
</evidence>
<keyword evidence="5 12" id="KW-0812">Transmembrane</keyword>
<sequence>MALPSTEIIGFHWADYVVFTAVLVISAVIGLVSAVKHRRATADQLLTGNRKLPLIPVTLSLTVSFISAVSILGIPAEGYFNSTEYWLVGLGFIPAQIITCFLIMPVFYKLQLTSAYQYLELRFNRIIRLMGSFTFIVEMVMYMAVAMYAPALALMANLSMEVSILASGLVCTLYTALGGIRAVVWTDAFQVVIILAGYLTLIVMGTRSVGGWSVVMDRAREGDRFTWDLDMRPDPFIRHTFWTLFVGGTFASLVVYASNQAMLQRYLSVRNLKTARMTILLHLPFSEVFLALGMLSGLVMYAFYYGCDPLKLGILMPLFVLQTLGDYPGLPGLFVACIYSAALSTISSGVNSLAAVTLEDFLRPWVDRVAGGRRSSRLHSVVTVVLALVYGLATIGLAYLAGILDSTILQIAISILGMVGGPLLGLLIVGIFFPCINSWGAGVGLVCSLCVSLWVGVGAILNTPPRRETFPRPNTLLCNVTDDVTNTTTVTYSLTSTESALGLLNTTVLMSNSETSGR</sequence>
<evidence type="ECO:0000256" key="2">
    <source>
        <dbReference type="ARBA" id="ARBA00006434"/>
    </source>
</evidence>
<evidence type="ECO:0008006" key="15">
    <source>
        <dbReference type="Google" id="ProtNLM"/>
    </source>
</evidence>
<feature type="transmembrane region" description="Helical" evidence="12">
    <location>
        <begin position="13"/>
        <end position="34"/>
    </location>
</feature>
<feature type="transmembrane region" description="Helical" evidence="12">
    <location>
        <begin position="236"/>
        <end position="258"/>
    </location>
</feature>
<accession>A0ABD0LEZ0</accession>
<evidence type="ECO:0000256" key="4">
    <source>
        <dbReference type="ARBA" id="ARBA00022475"/>
    </source>
</evidence>